<accession>A0ABQ5IJX8</accession>
<keyword evidence="3" id="KW-1185">Reference proteome</keyword>
<feature type="compositionally biased region" description="Basic and acidic residues" evidence="1">
    <location>
        <begin position="254"/>
        <end position="275"/>
    </location>
</feature>
<protein>
    <submittedName>
        <fullName evidence="2">Uncharacterized protein</fullName>
    </submittedName>
</protein>
<sequence>MLPCIQSNRIKLEIGFNAFQQDPSPHERIFYPIPCSILSTGKDAKSAMISDVCKIIGESYIEAYGSLQGLTPKKDLALYDNESCNDPRDFANPVKAIALPQDVPSTSDCRLIELKNQVQCLMEAYLASTQPTQVNKITASCEIYNGPYDTHNCTEGPEQACVDYASSHTNEIRDKRFISNQGPRNFNDAANTWKDNPNFNWERTQTFTKPTKNESISIHFNYQIKLEKALLDFDFNQEKSKDSDTEEDTSSTNAHEHELNDMERRSEGIKEHGKEDDEIETDMEVEEVIEEEESEFETDEEVKEVFEEDEDDESFNSFPTMKELIPVALSISTMEKWSSENPSKKKQALPTMKKKEWSCLARIESIPPSAHEENFGHRRTHYYQSFLIGDEYKQDRGDRRGIRHLIRLEKEMMDNKGEVT</sequence>
<gene>
    <name evidence="2" type="ORF">Tco_1109976</name>
</gene>
<proteinExistence type="predicted"/>
<dbReference type="Proteomes" id="UP001151760">
    <property type="component" value="Unassembled WGS sequence"/>
</dbReference>
<dbReference type="EMBL" id="BQNB010020788">
    <property type="protein sequence ID" value="GJT99637.1"/>
    <property type="molecule type" value="Genomic_DNA"/>
</dbReference>
<name>A0ABQ5IJX8_9ASTR</name>
<comment type="caution">
    <text evidence="2">The sequence shown here is derived from an EMBL/GenBank/DDBJ whole genome shotgun (WGS) entry which is preliminary data.</text>
</comment>
<organism evidence="2 3">
    <name type="scientific">Tanacetum coccineum</name>
    <dbReference type="NCBI Taxonomy" id="301880"/>
    <lineage>
        <taxon>Eukaryota</taxon>
        <taxon>Viridiplantae</taxon>
        <taxon>Streptophyta</taxon>
        <taxon>Embryophyta</taxon>
        <taxon>Tracheophyta</taxon>
        <taxon>Spermatophyta</taxon>
        <taxon>Magnoliopsida</taxon>
        <taxon>eudicotyledons</taxon>
        <taxon>Gunneridae</taxon>
        <taxon>Pentapetalae</taxon>
        <taxon>asterids</taxon>
        <taxon>campanulids</taxon>
        <taxon>Asterales</taxon>
        <taxon>Asteraceae</taxon>
        <taxon>Asteroideae</taxon>
        <taxon>Anthemideae</taxon>
        <taxon>Anthemidinae</taxon>
        <taxon>Tanacetum</taxon>
    </lineage>
</organism>
<evidence type="ECO:0000256" key="1">
    <source>
        <dbReference type="SAM" id="MobiDB-lite"/>
    </source>
</evidence>
<reference evidence="2" key="1">
    <citation type="journal article" date="2022" name="Int. J. Mol. Sci.">
        <title>Draft Genome of Tanacetum Coccineum: Genomic Comparison of Closely Related Tanacetum-Family Plants.</title>
        <authorList>
            <person name="Yamashiro T."/>
            <person name="Shiraishi A."/>
            <person name="Nakayama K."/>
            <person name="Satake H."/>
        </authorList>
    </citation>
    <scope>NUCLEOTIDE SEQUENCE</scope>
</reference>
<reference evidence="2" key="2">
    <citation type="submission" date="2022-01" db="EMBL/GenBank/DDBJ databases">
        <authorList>
            <person name="Yamashiro T."/>
            <person name="Shiraishi A."/>
            <person name="Satake H."/>
            <person name="Nakayama K."/>
        </authorList>
    </citation>
    <scope>NUCLEOTIDE SEQUENCE</scope>
</reference>
<feature type="region of interest" description="Disordered" evidence="1">
    <location>
        <begin position="239"/>
        <end position="280"/>
    </location>
</feature>
<evidence type="ECO:0000313" key="2">
    <source>
        <dbReference type="EMBL" id="GJT99637.1"/>
    </source>
</evidence>
<evidence type="ECO:0000313" key="3">
    <source>
        <dbReference type="Proteomes" id="UP001151760"/>
    </source>
</evidence>